<evidence type="ECO:0000259" key="3">
    <source>
        <dbReference type="Pfam" id="PF20237"/>
    </source>
</evidence>
<feature type="compositionally biased region" description="Polar residues" evidence="1">
    <location>
        <begin position="448"/>
        <end position="462"/>
    </location>
</feature>
<feature type="domain" description="DUF6594" evidence="3">
    <location>
        <begin position="282"/>
        <end position="527"/>
    </location>
</feature>
<feature type="transmembrane region" description="Helical" evidence="2">
    <location>
        <begin position="478"/>
        <end position="500"/>
    </location>
</feature>
<dbReference type="Proteomes" id="UP000775872">
    <property type="component" value="Unassembled WGS sequence"/>
</dbReference>
<keyword evidence="2" id="KW-1133">Transmembrane helix</keyword>
<dbReference type="OrthoDB" id="5416037at2759"/>
<feature type="compositionally biased region" description="Basic and acidic residues" evidence="1">
    <location>
        <begin position="192"/>
        <end position="204"/>
    </location>
</feature>
<keyword evidence="2" id="KW-0812">Transmembrane</keyword>
<dbReference type="InterPro" id="IPR046529">
    <property type="entry name" value="DUF6594"/>
</dbReference>
<comment type="caution">
    <text evidence="4">The sequence shown here is derived from an EMBL/GenBank/DDBJ whole genome shotgun (WGS) entry which is preliminary data.</text>
</comment>
<feature type="region of interest" description="Disordered" evidence="1">
    <location>
        <begin position="1"/>
        <end position="270"/>
    </location>
</feature>
<dbReference type="Pfam" id="PF20237">
    <property type="entry name" value="DUF6594"/>
    <property type="match status" value="1"/>
</dbReference>
<dbReference type="PANTHER" id="PTHR34502">
    <property type="entry name" value="DUF6594 DOMAIN-CONTAINING PROTEIN-RELATED"/>
    <property type="match status" value="1"/>
</dbReference>
<keyword evidence="2" id="KW-0472">Membrane</keyword>
<feature type="compositionally biased region" description="Polar residues" evidence="1">
    <location>
        <begin position="237"/>
        <end position="247"/>
    </location>
</feature>
<accession>A0A9N9YSD5</accession>
<evidence type="ECO:0000313" key="4">
    <source>
        <dbReference type="EMBL" id="CAH0037867.1"/>
    </source>
</evidence>
<feature type="transmembrane region" description="Helical" evidence="2">
    <location>
        <begin position="534"/>
        <end position="555"/>
    </location>
</feature>
<gene>
    <name evidence="4" type="ORF">CSOL1703_00003042</name>
</gene>
<dbReference type="AlphaFoldDB" id="A0A9N9YSD5"/>
<feature type="compositionally biased region" description="Pro residues" evidence="1">
    <location>
        <begin position="212"/>
        <end position="227"/>
    </location>
</feature>
<dbReference type="EMBL" id="CABFOC020000002">
    <property type="protein sequence ID" value="CAH0037867.1"/>
    <property type="molecule type" value="Genomic_DNA"/>
</dbReference>
<feature type="compositionally biased region" description="Polar residues" evidence="1">
    <location>
        <begin position="178"/>
        <end position="191"/>
    </location>
</feature>
<name>A0A9N9YSD5_9HYPO</name>
<evidence type="ECO:0000256" key="2">
    <source>
        <dbReference type="SAM" id="Phobius"/>
    </source>
</evidence>
<evidence type="ECO:0000313" key="5">
    <source>
        <dbReference type="Proteomes" id="UP000775872"/>
    </source>
</evidence>
<dbReference type="PANTHER" id="PTHR34502:SF6">
    <property type="entry name" value="DUF6594 DOMAIN-CONTAINING PROTEIN"/>
    <property type="match status" value="1"/>
</dbReference>
<proteinExistence type="predicted"/>
<reference evidence="5" key="1">
    <citation type="submission" date="2019-06" db="EMBL/GenBank/DDBJ databases">
        <authorList>
            <person name="Broberg M."/>
        </authorList>
    </citation>
    <scope>NUCLEOTIDE SEQUENCE [LARGE SCALE GENOMIC DNA]</scope>
</reference>
<keyword evidence="5" id="KW-1185">Reference proteome</keyword>
<organism evidence="4 5">
    <name type="scientific">Clonostachys solani</name>
    <dbReference type="NCBI Taxonomy" id="160281"/>
    <lineage>
        <taxon>Eukaryota</taxon>
        <taxon>Fungi</taxon>
        <taxon>Dikarya</taxon>
        <taxon>Ascomycota</taxon>
        <taxon>Pezizomycotina</taxon>
        <taxon>Sordariomycetes</taxon>
        <taxon>Hypocreomycetidae</taxon>
        <taxon>Hypocreales</taxon>
        <taxon>Bionectriaceae</taxon>
        <taxon>Clonostachys</taxon>
    </lineage>
</organism>
<feature type="compositionally biased region" description="Pro residues" evidence="1">
    <location>
        <begin position="253"/>
        <end position="265"/>
    </location>
</feature>
<protein>
    <recommendedName>
        <fullName evidence="3">DUF6594 domain-containing protein</fullName>
    </recommendedName>
</protein>
<feature type="transmembrane region" description="Helical" evidence="2">
    <location>
        <begin position="506"/>
        <end position="527"/>
    </location>
</feature>
<feature type="compositionally biased region" description="Polar residues" evidence="1">
    <location>
        <begin position="10"/>
        <end position="24"/>
    </location>
</feature>
<feature type="region of interest" description="Disordered" evidence="1">
    <location>
        <begin position="443"/>
        <end position="473"/>
    </location>
</feature>
<sequence length="556" mass="61354">MAEPFITIRRGSQYSETGDNNGAQLSPIHDAPQFIPTSASSDLHHTPTIEDCSDEEDGAKANHRPRRFAPKGQLNTQASHSRTPRPPGPYYPPDRQRAYSNNFMPPFSNPQENNTRSSSNSPPSPTAIVPLTPGNGEQPVAEHFNYQPDSPVEGPRRTRGHRQRKSSFIAPSSPAGHSYSSVPSSLQSDVFSQDRRQSESHRSWSPDQSMPGPSPYPHMIKPMPPDQQNPDAFAGGWSSSPGANNHMQLVGPGPGPNGPTMPGPMPHREPQEFHRDPPISGYQQIAMNMAGEMGHTLIYPVYRRYASLNHRLLLHIQDELAVLEEELGRLDYDDACDRTQHDHIRPASRREEGKRGIARDELMKNISFKLEQYRQTLAAFHEIQQYPRPTNAEIDGYRDFLRDDGPIVESEARFIHHESDLVCLPFFAADEPGPPMKEISGMPPPSPIQSDITTHTTRSKQGNDPMKPRKGASQRPRILLNAAYVSIAAIIAPILTFFVIPSFLGRMLIVFVAIGGVSAVVMSLGLLRGSDQAVVRDCVICAGVYSGIMAVLAGLC</sequence>
<evidence type="ECO:0000256" key="1">
    <source>
        <dbReference type="SAM" id="MobiDB-lite"/>
    </source>
</evidence>
<reference evidence="4 5" key="2">
    <citation type="submission" date="2021-10" db="EMBL/GenBank/DDBJ databases">
        <authorList>
            <person name="Piombo E."/>
        </authorList>
    </citation>
    <scope>NUCLEOTIDE SEQUENCE [LARGE SCALE GENOMIC DNA]</scope>
</reference>